<evidence type="ECO:0000256" key="1">
    <source>
        <dbReference type="SAM" id="MobiDB-lite"/>
    </source>
</evidence>
<sequence length="266" mass="29075">MSTAVNGFKKCEIWPYDPTVFSETDFAPSLMTDIQLNVSDAPASDNSSLIMESSSTEPTTNNQNAPIISEAISVAATLTDAAVTPVIVETETLSRLDTAASISASTSLSTNLVTALTVLPNTMSTPEPGCSYWLDNSDLHERPRTPQQSIFGVNEFEETIKKKEQAKEDKQRKKELRELKKSEKVPATKKKRVTKKKQGAKNRSLNENSDSDIENTPCLYCKGLYLDSNEGWAACSACGKWAHCSCAGVDDEDADTVFTCEHCEQS</sequence>
<comment type="caution">
    <text evidence="2">The sequence shown here is derived from an EMBL/GenBank/DDBJ whole genome shotgun (WGS) entry which is preliminary data.</text>
</comment>
<evidence type="ECO:0000313" key="3">
    <source>
        <dbReference type="Proteomes" id="UP000691718"/>
    </source>
</evidence>
<feature type="compositionally biased region" description="Basic residues" evidence="1">
    <location>
        <begin position="187"/>
        <end position="200"/>
    </location>
</feature>
<feature type="compositionally biased region" description="Basic and acidic residues" evidence="1">
    <location>
        <begin position="163"/>
        <end position="186"/>
    </location>
</feature>
<keyword evidence="3" id="KW-1185">Reference proteome</keyword>
<dbReference type="Proteomes" id="UP000691718">
    <property type="component" value="Unassembled WGS sequence"/>
</dbReference>
<protein>
    <submittedName>
        <fullName evidence="2">(apollo) hypothetical protein</fullName>
    </submittedName>
</protein>
<dbReference type="CDD" id="cd15517">
    <property type="entry name" value="PHD_TCF19_like"/>
    <property type="match status" value="1"/>
</dbReference>
<gene>
    <name evidence="2" type="ORF">PAPOLLO_LOCUS15374</name>
</gene>
<dbReference type="OrthoDB" id="7482671at2759"/>
<organism evidence="2 3">
    <name type="scientific">Parnassius apollo</name>
    <name type="common">Apollo butterfly</name>
    <name type="synonym">Papilio apollo</name>
    <dbReference type="NCBI Taxonomy" id="110799"/>
    <lineage>
        <taxon>Eukaryota</taxon>
        <taxon>Metazoa</taxon>
        <taxon>Ecdysozoa</taxon>
        <taxon>Arthropoda</taxon>
        <taxon>Hexapoda</taxon>
        <taxon>Insecta</taxon>
        <taxon>Pterygota</taxon>
        <taxon>Neoptera</taxon>
        <taxon>Endopterygota</taxon>
        <taxon>Lepidoptera</taxon>
        <taxon>Glossata</taxon>
        <taxon>Ditrysia</taxon>
        <taxon>Papilionoidea</taxon>
        <taxon>Papilionidae</taxon>
        <taxon>Parnassiinae</taxon>
        <taxon>Parnassini</taxon>
        <taxon>Parnassius</taxon>
        <taxon>Parnassius</taxon>
    </lineage>
</organism>
<evidence type="ECO:0000313" key="2">
    <source>
        <dbReference type="EMBL" id="CAG5010166.1"/>
    </source>
</evidence>
<reference evidence="2" key="1">
    <citation type="submission" date="2021-04" db="EMBL/GenBank/DDBJ databases">
        <authorList>
            <person name="Tunstrom K."/>
        </authorList>
    </citation>
    <scope>NUCLEOTIDE SEQUENCE</scope>
</reference>
<accession>A0A8S3XBJ2</accession>
<dbReference type="EMBL" id="CAJQZP010001030">
    <property type="protein sequence ID" value="CAG5010166.1"/>
    <property type="molecule type" value="Genomic_DNA"/>
</dbReference>
<dbReference type="AlphaFoldDB" id="A0A8S3XBJ2"/>
<proteinExistence type="predicted"/>
<name>A0A8S3XBJ2_PARAO</name>
<feature type="region of interest" description="Disordered" evidence="1">
    <location>
        <begin position="163"/>
        <end position="211"/>
    </location>
</feature>